<dbReference type="NCBIfam" id="TIGR02994">
    <property type="entry name" value="ectoine_eutE"/>
    <property type="match status" value="1"/>
</dbReference>
<dbReference type="Gene3D" id="3.40.630.10">
    <property type="entry name" value="Zn peptidases"/>
    <property type="match status" value="1"/>
</dbReference>
<evidence type="ECO:0000313" key="6">
    <source>
        <dbReference type="EMBL" id="CAI8038273.1"/>
    </source>
</evidence>
<dbReference type="EMBL" id="CASHTH010002987">
    <property type="protein sequence ID" value="CAI8038273.1"/>
    <property type="molecule type" value="Genomic_DNA"/>
</dbReference>
<name>A0AA35WY76_GEOBA</name>
<dbReference type="PIRSF" id="PIRSF039012">
    <property type="entry name" value="ASP"/>
    <property type="match status" value="1"/>
</dbReference>
<dbReference type="InterPro" id="IPR055438">
    <property type="entry name" value="AstE_AspA_cat"/>
</dbReference>
<keyword evidence="2" id="KW-0479">Metal-binding</keyword>
<dbReference type="PANTHER" id="PTHR37326">
    <property type="entry name" value="BLL3975 PROTEIN"/>
    <property type="match status" value="1"/>
</dbReference>
<feature type="domain" description="Succinylglutamate desuccinylase/Aspartoacylase catalytic" evidence="5">
    <location>
        <begin position="48"/>
        <end position="234"/>
    </location>
</feature>
<evidence type="ECO:0000256" key="2">
    <source>
        <dbReference type="ARBA" id="ARBA00022723"/>
    </source>
</evidence>
<comment type="caution">
    <text evidence="6">The sequence shown here is derived from an EMBL/GenBank/DDBJ whole genome shotgun (WGS) entry which is preliminary data.</text>
</comment>
<dbReference type="PANTHER" id="PTHR37326:SF1">
    <property type="entry name" value="BLL3975 PROTEIN"/>
    <property type="match status" value="1"/>
</dbReference>
<dbReference type="CDD" id="cd06252">
    <property type="entry name" value="M14_ASTE_ASPA-like"/>
    <property type="match status" value="1"/>
</dbReference>
<evidence type="ECO:0000259" key="5">
    <source>
        <dbReference type="Pfam" id="PF24827"/>
    </source>
</evidence>
<dbReference type="Pfam" id="PF24827">
    <property type="entry name" value="AstE_AspA_cat"/>
    <property type="match status" value="1"/>
</dbReference>
<evidence type="ECO:0000313" key="7">
    <source>
        <dbReference type="Proteomes" id="UP001174909"/>
    </source>
</evidence>
<keyword evidence="4" id="KW-0862">Zinc</keyword>
<evidence type="ECO:0000256" key="4">
    <source>
        <dbReference type="ARBA" id="ARBA00022833"/>
    </source>
</evidence>
<comment type="cofactor">
    <cofactor evidence="1">
        <name>Zn(2+)</name>
        <dbReference type="ChEBI" id="CHEBI:29105"/>
    </cofactor>
</comment>
<dbReference type="GO" id="GO:0016811">
    <property type="term" value="F:hydrolase activity, acting on carbon-nitrogen (but not peptide) bonds, in linear amides"/>
    <property type="evidence" value="ECO:0007669"/>
    <property type="project" value="InterPro"/>
</dbReference>
<dbReference type="SUPFAM" id="SSF53187">
    <property type="entry name" value="Zn-dependent exopeptidases"/>
    <property type="match status" value="1"/>
</dbReference>
<dbReference type="GO" id="GO:0016788">
    <property type="term" value="F:hydrolase activity, acting on ester bonds"/>
    <property type="evidence" value="ECO:0007669"/>
    <property type="project" value="InterPro"/>
</dbReference>
<dbReference type="AlphaFoldDB" id="A0AA35WY76"/>
<evidence type="ECO:0000256" key="3">
    <source>
        <dbReference type="ARBA" id="ARBA00022801"/>
    </source>
</evidence>
<sequence>MRNSPITSTVPYDKDGVHHGFLRLPHSRNDSAWGSLMIPISVIRNGTGPTALLTGANHGDEYEGPVALQNLALHLTVSDISGRVIIVPAFNYPAFRAGSRNSPIDDGNMNRVFPGNPSGTVTEKIADYFMRTLVPMSNVVVDIHSGGKSLEFLPFAAAHVLADKDQQAACVAAMRAFNAPYSMLLLEIDNTGMYDTAVEDQGKVFVSSELGGGGTTTAKTVSIAKKGIRNVLIHAGILKAEPDVGTSVNLDTPDGDCFVFSNHDGLIEPTVDLGSFVDEGDVLSRVWPLDRTGINPIEYRARRQGMLAGRHFPGLVKAGDFMAVIAITDE</sequence>
<dbReference type="GO" id="GO:0046872">
    <property type="term" value="F:metal ion binding"/>
    <property type="evidence" value="ECO:0007669"/>
    <property type="project" value="UniProtKB-KW"/>
</dbReference>
<accession>A0AA35WY76</accession>
<dbReference type="Proteomes" id="UP001174909">
    <property type="component" value="Unassembled WGS sequence"/>
</dbReference>
<protein>
    <submittedName>
        <fullName evidence="6">N-alpha-acetyl-L-2,4-diaminobutyric acid deacetylase</fullName>
    </submittedName>
</protein>
<dbReference type="InterPro" id="IPR053138">
    <property type="entry name" value="N-alpha-Ac-DABA_deacetylase"/>
</dbReference>
<gene>
    <name evidence="6" type="ORF">GBAR_LOCUS21337</name>
</gene>
<keyword evidence="3" id="KW-0378">Hydrolase</keyword>
<evidence type="ECO:0000256" key="1">
    <source>
        <dbReference type="ARBA" id="ARBA00001947"/>
    </source>
</evidence>
<proteinExistence type="predicted"/>
<dbReference type="InterPro" id="IPR043795">
    <property type="entry name" value="N-alpha-Ac-DABA-like"/>
</dbReference>
<organism evidence="6 7">
    <name type="scientific">Geodia barretti</name>
    <name type="common">Barrett's horny sponge</name>
    <dbReference type="NCBI Taxonomy" id="519541"/>
    <lineage>
        <taxon>Eukaryota</taxon>
        <taxon>Metazoa</taxon>
        <taxon>Porifera</taxon>
        <taxon>Demospongiae</taxon>
        <taxon>Heteroscleromorpha</taxon>
        <taxon>Tetractinellida</taxon>
        <taxon>Astrophorina</taxon>
        <taxon>Geodiidae</taxon>
        <taxon>Geodia</taxon>
    </lineage>
</organism>
<dbReference type="InterPro" id="IPR014336">
    <property type="entry name" value="DoeB"/>
</dbReference>
<reference evidence="6" key="1">
    <citation type="submission" date="2023-03" db="EMBL/GenBank/DDBJ databases">
        <authorList>
            <person name="Steffen K."/>
            <person name="Cardenas P."/>
        </authorList>
    </citation>
    <scope>NUCLEOTIDE SEQUENCE</scope>
</reference>
<keyword evidence="7" id="KW-1185">Reference proteome</keyword>